<comment type="caution">
    <text evidence="1">The sequence shown here is derived from an EMBL/GenBank/DDBJ whole genome shotgun (WGS) entry which is preliminary data.</text>
</comment>
<reference evidence="1" key="1">
    <citation type="submission" date="2022-10" db="EMBL/GenBank/DDBJ databases">
        <title>Culturing micro-colonial fungi from biological soil crusts in the Mojave desert and describing Neophaeococcomyces mojavensis, and introducing the new genera and species Taxawa tesnikishii.</title>
        <authorList>
            <person name="Kurbessoian T."/>
            <person name="Stajich J.E."/>
        </authorList>
    </citation>
    <scope>NUCLEOTIDE SEQUENCE</scope>
    <source>
        <strain evidence="1">JES_112</strain>
    </source>
</reference>
<evidence type="ECO:0000313" key="1">
    <source>
        <dbReference type="EMBL" id="KAJ9658163.1"/>
    </source>
</evidence>
<gene>
    <name evidence="1" type="ORF">H2198_003868</name>
</gene>
<name>A0ACC3AA46_9EURO</name>
<proteinExistence type="predicted"/>
<organism evidence="1 2">
    <name type="scientific">Neophaeococcomyces mojaviensis</name>
    <dbReference type="NCBI Taxonomy" id="3383035"/>
    <lineage>
        <taxon>Eukaryota</taxon>
        <taxon>Fungi</taxon>
        <taxon>Dikarya</taxon>
        <taxon>Ascomycota</taxon>
        <taxon>Pezizomycotina</taxon>
        <taxon>Eurotiomycetes</taxon>
        <taxon>Chaetothyriomycetidae</taxon>
        <taxon>Chaetothyriales</taxon>
        <taxon>Chaetothyriales incertae sedis</taxon>
        <taxon>Neophaeococcomyces</taxon>
    </lineage>
</organism>
<sequence>MSDMNEKATVELVETNHVDNIDPYASTKVSMWQSIRESPKVLLYSVLMTFGPMAFGFDSIIVGVVTAIPAFLQTYGEPFGDMYILPSLWLALWNAFIQIGFMIGSIINGPVADRFGRKAAMAAGAAIAAIAIAVIYVSDRSTSVNHRRGVFLAGKTVLGIGLSMMMSTCQTYNSEIAPPKLRGPLLSIFQFFLVLGQLIAAVVAQSQIVVGFTPRSYQICFATQWAFAGLAFIVALVVPESPAFLLRRENVQGARKSFARLHSISTVEGSIAAMQTIMEHEKQFESLNHGATYLECFKGSNWRRTRIIIYASILQQFLGITLVANGTYFMIVAGLSPANSILVLEIALGLALAANITSWVLASTLGRRRTLIGCAVWLGLIWTSVGIAGCFKSKAALWYMGVVINLVLFFYGIGAGGISPIVSAETSSIRLRAKSNSIGFFCNGFMSWAFNFFTPYMFNADQANWGGKTGFFFAALSLLAGVALFFEIPEMKNRTYMQLDEMFEDRIKTRAFARHQTRGELAHGS</sequence>
<evidence type="ECO:0000313" key="2">
    <source>
        <dbReference type="Proteomes" id="UP001172386"/>
    </source>
</evidence>
<accession>A0ACC3AA46</accession>
<keyword evidence="2" id="KW-1185">Reference proteome</keyword>
<dbReference type="Proteomes" id="UP001172386">
    <property type="component" value="Unassembled WGS sequence"/>
</dbReference>
<dbReference type="EMBL" id="JAPDRQ010000054">
    <property type="protein sequence ID" value="KAJ9658163.1"/>
    <property type="molecule type" value="Genomic_DNA"/>
</dbReference>
<protein>
    <submittedName>
        <fullName evidence="1">Uncharacterized protein</fullName>
    </submittedName>
</protein>